<organism evidence="1 2">
    <name type="scientific">Pistacia atlantica</name>
    <dbReference type="NCBI Taxonomy" id="434234"/>
    <lineage>
        <taxon>Eukaryota</taxon>
        <taxon>Viridiplantae</taxon>
        <taxon>Streptophyta</taxon>
        <taxon>Embryophyta</taxon>
        <taxon>Tracheophyta</taxon>
        <taxon>Spermatophyta</taxon>
        <taxon>Magnoliopsida</taxon>
        <taxon>eudicotyledons</taxon>
        <taxon>Gunneridae</taxon>
        <taxon>Pentapetalae</taxon>
        <taxon>rosids</taxon>
        <taxon>malvids</taxon>
        <taxon>Sapindales</taxon>
        <taxon>Anacardiaceae</taxon>
        <taxon>Pistacia</taxon>
    </lineage>
</organism>
<proteinExistence type="predicted"/>
<name>A0ACC1B689_9ROSI</name>
<gene>
    <name evidence="1" type="ORF">Patl1_15837</name>
</gene>
<sequence>MGKTPGKWIKTLFRGKKSSKSGFKGRDILNVVLKNLQTQESHSISSKVPVSDTLVAPPLISPPTIETGSRIGVDSKQGVAAELPNEGANVLLAKEDGSIQKVIDLGSEKDPDRIRHNQAATKAQSAFRGYRARRAFRTLKGIIRLQALIRGHLVRRQAVATFHCIQSIVKFQALARGQKVRRSDIGIEVQKICSQGVVLVADCSNSSGISTSTLVRKLSKNAIIQEKDYAIWVAGWDISCFWLHHPSAMPLRVTYNPGEPNSAWQWLERWTKVLFWQPCQQLKKNIQSKSRTKRGSSQTVETENGVLKRNFRKSSSMNTENGSIRSTSEFEKSKRNPRKVSTYPVDSVHEHPQNDFQKVKRNLRKNSNSTKEVTEQLEVDNEKPKHGLKKSSNSAVPDVPVQGTNDSIEKMKDVSLSVSRHSDVDTNLKLPEDDGSVDELLDHPAADFKSTENNGKVENIQGTNVELNSKDHHISSENPKNSQRRASLPAQIDHQENVLHSTQKVPSYMAPTECSPKVPSSMAPTECSPKVPSYMAPTESAKARLRGQSSPGFSKIQLRRMV</sequence>
<keyword evidence="2" id="KW-1185">Reference proteome</keyword>
<protein>
    <submittedName>
        <fullName evidence="1">Uncharacterized protein</fullName>
    </submittedName>
</protein>
<evidence type="ECO:0000313" key="2">
    <source>
        <dbReference type="Proteomes" id="UP001164250"/>
    </source>
</evidence>
<reference evidence="2" key="1">
    <citation type="journal article" date="2023" name="G3 (Bethesda)">
        <title>Genome assembly and association tests identify interacting loci associated with vigor, precocity, and sex in interspecific pistachio rootstocks.</title>
        <authorList>
            <person name="Palmer W."/>
            <person name="Jacygrad E."/>
            <person name="Sagayaradj S."/>
            <person name="Cavanaugh K."/>
            <person name="Han R."/>
            <person name="Bertier L."/>
            <person name="Beede B."/>
            <person name="Kafkas S."/>
            <person name="Golino D."/>
            <person name="Preece J."/>
            <person name="Michelmore R."/>
        </authorList>
    </citation>
    <scope>NUCLEOTIDE SEQUENCE [LARGE SCALE GENOMIC DNA]</scope>
</reference>
<evidence type="ECO:0000313" key="1">
    <source>
        <dbReference type="EMBL" id="KAJ0094454.1"/>
    </source>
</evidence>
<dbReference type="EMBL" id="CM047902">
    <property type="protein sequence ID" value="KAJ0094454.1"/>
    <property type="molecule type" value="Genomic_DNA"/>
</dbReference>
<comment type="caution">
    <text evidence="1">The sequence shown here is derived from an EMBL/GenBank/DDBJ whole genome shotgun (WGS) entry which is preliminary data.</text>
</comment>
<accession>A0ACC1B689</accession>
<dbReference type="Proteomes" id="UP001164250">
    <property type="component" value="Chromosome 6"/>
</dbReference>